<dbReference type="EMBL" id="GG693856">
    <property type="protein sequence ID" value="EES53744.1"/>
    <property type="molecule type" value="Genomic_DNA"/>
</dbReference>
<evidence type="ECO:0000313" key="1">
    <source>
        <dbReference type="EMBL" id="EES53744.1"/>
    </source>
</evidence>
<dbReference type="Proteomes" id="UP000009374">
    <property type="component" value="Unassembled WGS sequence"/>
</dbReference>
<gene>
    <name evidence="1" type="ORF">UBAL3_60500040</name>
</gene>
<keyword evidence="2" id="KW-1185">Reference proteome</keyword>
<name>C6HUL1_9BACT</name>
<dbReference type="AlphaFoldDB" id="C6HUL1"/>
<proteinExistence type="predicted"/>
<reference evidence="1 2" key="1">
    <citation type="journal article" date="2009" name="Appl. Environ. Microbiol.">
        <title>Community genomic and proteomic analyses of chemoautotrophic iron-oxidizing "Leptospirillum rubarum" (Group II) and "Leptospirillum ferrodiazotrophum" (Group III) bacteria in acid mine drainage biofilms.</title>
        <authorList>
            <person name="Goltsman D.S."/>
            <person name="Denef V.J."/>
            <person name="Singer S.W."/>
            <person name="VerBerkmoes N.C."/>
            <person name="Lefsrud M."/>
            <person name="Mueller R.S."/>
            <person name="Dick G.J."/>
            <person name="Sun C.L."/>
            <person name="Wheeler K.E."/>
            <person name="Zemla A."/>
            <person name="Baker B.J."/>
            <person name="Hauser L."/>
            <person name="Land M."/>
            <person name="Shah M.B."/>
            <person name="Thelen M.P."/>
            <person name="Hettich R.L."/>
            <person name="Banfield J.F."/>
        </authorList>
    </citation>
    <scope>NUCLEOTIDE SEQUENCE [LARGE SCALE GENOMIC DNA]</scope>
</reference>
<evidence type="ECO:0008006" key="3">
    <source>
        <dbReference type="Google" id="ProtNLM"/>
    </source>
</evidence>
<organism evidence="1 2">
    <name type="scientific">Leptospirillum ferrodiazotrophum</name>
    <dbReference type="NCBI Taxonomy" id="412449"/>
    <lineage>
        <taxon>Bacteria</taxon>
        <taxon>Pseudomonadati</taxon>
        <taxon>Nitrospirota</taxon>
        <taxon>Nitrospiria</taxon>
        <taxon>Nitrospirales</taxon>
        <taxon>Nitrospiraceae</taxon>
        <taxon>Leptospirillum</taxon>
    </lineage>
</organism>
<protein>
    <recommendedName>
        <fullName evidence="3">Outer membrane protein beta-barrel domain-containing protein</fullName>
    </recommendedName>
</protein>
<sequence>MTTQYKEGTMIPAKKLVGGLSALLLTAVLVFAGALFPARSWAVTSGPGVWDLMVFGNYDLVSPNTGSIYSNTSTPTWNNLMDNGYGAGLGVAYWFNDTIAFRLEVQGNFFQGAGANTSALESAPLTGGFEAKLYGSADYYLYAVVDAGAAYELSLPNTNGPALSAKGQSNAWSGYGDVGLGMNFDYVFVEAKFAYLMDALPHTASQNGLWYIPITAGFNF</sequence>
<accession>C6HUL1</accession>
<evidence type="ECO:0000313" key="2">
    <source>
        <dbReference type="Proteomes" id="UP000009374"/>
    </source>
</evidence>